<reference evidence="2 3" key="1">
    <citation type="journal article" date="2018" name="Front. Plant Sci.">
        <title>Red Clover (Trifolium pratense) and Zigzag Clover (T. medium) - A Picture of Genomic Similarities and Differences.</title>
        <authorList>
            <person name="Dluhosova J."/>
            <person name="Istvanek J."/>
            <person name="Nedelnik J."/>
            <person name="Repkova J."/>
        </authorList>
    </citation>
    <scope>NUCLEOTIDE SEQUENCE [LARGE SCALE GENOMIC DNA]</scope>
    <source>
        <strain evidence="3">cv. 10/8</strain>
        <tissue evidence="2">Leaf</tissue>
    </source>
</reference>
<keyword evidence="3" id="KW-1185">Reference proteome</keyword>
<feature type="region of interest" description="Disordered" evidence="1">
    <location>
        <begin position="1"/>
        <end position="21"/>
    </location>
</feature>
<organism evidence="2 3">
    <name type="scientific">Trifolium medium</name>
    <dbReference type="NCBI Taxonomy" id="97028"/>
    <lineage>
        <taxon>Eukaryota</taxon>
        <taxon>Viridiplantae</taxon>
        <taxon>Streptophyta</taxon>
        <taxon>Embryophyta</taxon>
        <taxon>Tracheophyta</taxon>
        <taxon>Spermatophyta</taxon>
        <taxon>Magnoliopsida</taxon>
        <taxon>eudicotyledons</taxon>
        <taxon>Gunneridae</taxon>
        <taxon>Pentapetalae</taxon>
        <taxon>rosids</taxon>
        <taxon>fabids</taxon>
        <taxon>Fabales</taxon>
        <taxon>Fabaceae</taxon>
        <taxon>Papilionoideae</taxon>
        <taxon>50 kb inversion clade</taxon>
        <taxon>NPAAA clade</taxon>
        <taxon>Hologalegina</taxon>
        <taxon>IRL clade</taxon>
        <taxon>Trifolieae</taxon>
        <taxon>Trifolium</taxon>
    </lineage>
</organism>
<evidence type="ECO:0000313" key="2">
    <source>
        <dbReference type="EMBL" id="MCI61273.1"/>
    </source>
</evidence>
<accession>A0A392TJG5</accession>
<sequence length="57" mass="6462">MLRKRNIQAEETEDKIIGNRDTVHERRLSGRVITGSHTSPDRNMGIKVIPRPGNTPL</sequence>
<dbReference type="AlphaFoldDB" id="A0A392TJG5"/>
<dbReference type="Proteomes" id="UP000265520">
    <property type="component" value="Unassembled WGS sequence"/>
</dbReference>
<name>A0A392TJG5_9FABA</name>
<comment type="caution">
    <text evidence="2">The sequence shown here is derived from an EMBL/GenBank/DDBJ whole genome shotgun (WGS) entry which is preliminary data.</text>
</comment>
<dbReference type="EMBL" id="LXQA010596692">
    <property type="protein sequence ID" value="MCI61273.1"/>
    <property type="molecule type" value="Genomic_DNA"/>
</dbReference>
<protein>
    <submittedName>
        <fullName evidence="2">Uncharacterized protein</fullName>
    </submittedName>
</protein>
<evidence type="ECO:0000256" key="1">
    <source>
        <dbReference type="SAM" id="MobiDB-lite"/>
    </source>
</evidence>
<feature type="region of interest" description="Disordered" evidence="1">
    <location>
        <begin position="33"/>
        <end position="57"/>
    </location>
</feature>
<proteinExistence type="predicted"/>
<evidence type="ECO:0000313" key="3">
    <source>
        <dbReference type="Proteomes" id="UP000265520"/>
    </source>
</evidence>